<evidence type="ECO:0000313" key="3">
    <source>
        <dbReference type="Proteomes" id="UP000448867"/>
    </source>
</evidence>
<evidence type="ECO:0000313" key="2">
    <source>
        <dbReference type="EMBL" id="MRX73554.1"/>
    </source>
</evidence>
<organism evidence="2 3">
    <name type="scientific">Metabacillus lacus</name>
    <dbReference type="NCBI Taxonomy" id="1983721"/>
    <lineage>
        <taxon>Bacteria</taxon>
        <taxon>Bacillati</taxon>
        <taxon>Bacillota</taxon>
        <taxon>Bacilli</taxon>
        <taxon>Bacillales</taxon>
        <taxon>Bacillaceae</taxon>
        <taxon>Metabacillus</taxon>
    </lineage>
</organism>
<gene>
    <name evidence="2" type="ORF">GJU40_15525</name>
</gene>
<reference evidence="2 3" key="1">
    <citation type="submission" date="2019-11" db="EMBL/GenBank/DDBJ databases">
        <title>Bacillus lacus genome.</title>
        <authorList>
            <person name="Allen C.J."/>
            <person name="Newman J.D."/>
        </authorList>
    </citation>
    <scope>NUCLEOTIDE SEQUENCE [LARGE SCALE GENOMIC DNA]</scope>
    <source>
        <strain evidence="2 3">KCTC 33946</strain>
    </source>
</reference>
<accession>A0A7X2J1F3</accession>
<evidence type="ECO:0000256" key="1">
    <source>
        <dbReference type="SAM" id="Phobius"/>
    </source>
</evidence>
<dbReference type="Proteomes" id="UP000448867">
    <property type="component" value="Unassembled WGS sequence"/>
</dbReference>
<keyword evidence="1" id="KW-1133">Transmembrane helix</keyword>
<keyword evidence="1" id="KW-0472">Membrane</keyword>
<dbReference type="EMBL" id="WKKI01000038">
    <property type="protein sequence ID" value="MRX73554.1"/>
    <property type="molecule type" value="Genomic_DNA"/>
</dbReference>
<keyword evidence="3" id="KW-1185">Reference proteome</keyword>
<sequence length="54" mass="5511">MMAAMGLTPLSYGVTSALLSAGVDIQTIMLLGAVPLLSISVLVLARVPAIVNEQ</sequence>
<name>A0A7X2J1F3_9BACI</name>
<keyword evidence="1" id="KW-0812">Transmembrane</keyword>
<proteinExistence type="predicted"/>
<feature type="transmembrane region" description="Helical" evidence="1">
    <location>
        <begin position="32"/>
        <end position="51"/>
    </location>
</feature>
<dbReference type="AlphaFoldDB" id="A0A7X2J1F3"/>
<protein>
    <submittedName>
        <fullName evidence="2">Uncharacterized protein</fullName>
    </submittedName>
</protein>
<comment type="caution">
    <text evidence="2">The sequence shown here is derived from an EMBL/GenBank/DDBJ whole genome shotgun (WGS) entry which is preliminary data.</text>
</comment>
<dbReference type="RefSeq" id="WP_154309017.1">
    <property type="nucleotide sequence ID" value="NZ_WKKI01000038.1"/>
</dbReference>